<evidence type="ECO:0000256" key="7">
    <source>
        <dbReference type="ARBA" id="ARBA00022729"/>
    </source>
</evidence>
<dbReference type="SUPFAM" id="SSF56601">
    <property type="entry name" value="beta-lactamase/transpeptidase-like"/>
    <property type="match status" value="1"/>
</dbReference>
<dbReference type="SMART" id="SM00936">
    <property type="entry name" value="PBP5_C"/>
    <property type="match status" value="1"/>
</dbReference>
<dbReference type="Gene3D" id="2.60.410.10">
    <property type="entry name" value="D-Ala-D-Ala carboxypeptidase, C-terminal domain"/>
    <property type="match status" value="1"/>
</dbReference>
<evidence type="ECO:0000256" key="2">
    <source>
        <dbReference type="ARBA" id="ARBA00004752"/>
    </source>
</evidence>
<dbReference type="UniPathway" id="UPA00219"/>
<dbReference type="EMBL" id="LMTR01000071">
    <property type="protein sequence ID" value="KWT66760.1"/>
    <property type="molecule type" value="Genomic_DNA"/>
</dbReference>
<dbReference type="Gene3D" id="3.40.710.10">
    <property type="entry name" value="DD-peptidase/beta-lactamase superfamily"/>
    <property type="match status" value="1"/>
</dbReference>
<accession>A0A120CUU2</accession>
<keyword evidence="9" id="KW-0133">Cell shape</keyword>
<keyword evidence="5 17" id="KW-0121">Carboxypeptidase</keyword>
<evidence type="ECO:0000256" key="3">
    <source>
        <dbReference type="ARBA" id="ARBA00007164"/>
    </source>
</evidence>
<feature type="active site" description="Proton acceptor" evidence="13">
    <location>
        <position position="72"/>
    </location>
</feature>
<evidence type="ECO:0000313" key="17">
    <source>
        <dbReference type="EMBL" id="KWT66760.1"/>
    </source>
</evidence>
<dbReference type="SUPFAM" id="SSF69189">
    <property type="entry name" value="Penicillin-binding protein associated domain"/>
    <property type="match status" value="1"/>
</dbReference>
<dbReference type="PANTHER" id="PTHR21581:SF6">
    <property type="entry name" value="TRAFFICKING PROTEIN PARTICLE COMPLEX SUBUNIT 12"/>
    <property type="match status" value="1"/>
</dbReference>
<dbReference type="AlphaFoldDB" id="A0A120CUU2"/>
<evidence type="ECO:0000256" key="11">
    <source>
        <dbReference type="ARBA" id="ARBA00023316"/>
    </source>
</evidence>
<keyword evidence="8 17" id="KW-0378">Hydrolase</keyword>
<evidence type="ECO:0000256" key="6">
    <source>
        <dbReference type="ARBA" id="ARBA00022670"/>
    </source>
</evidence>
<proteinExistence type="inferred from homology"/>
<name>A0A120CUU2_HYPSL</name>
<protein>
    <recommendedName>
        <fullName evidence="4">serine-type D-Ala-D-Ala carboxypeptidase</fullName>
        <ecNumber evidence="4">3.4.16.4</ecNumber>
    </recommendedName>
</protein>
<comment type="pathway">
    <text evidence="2">Cell wall biogenesis; peptidoglycan biosynthesis.</text>
</comment>
<evidence type="ECO:0000256" key="14">
    <source>
        <dbReference type="PIRSR" id="PIRSR618044-2"/>
    </source>
</evidence>
<dbReference type="GO" id="GO:0009002">
    <property type="term" value="F:serine-type D-Ala-D-Ala carboxypeptidase activity"/>
    <property type="evidence" value="ECO:0007669"/>
    <property type="project" value="UniProtKB-EC"/>
</dbReference>
<feature type="active site" evidence="13">
    <location>
        <position position="134"/>
    </location>
</feature>
<feature type="binding site" evidence="14">
    <location>
        <position position="236"/>
    </location>
    <ligand>
        <name>substrate</name>
    </ligand>
</feature>
<dbReference type="InterPro" id="IPR012907">
    <property type="entry name" value="Peptidase_S11_C"/>
</dbReference>
<feature type="domain" description="Peptidase S11 D-Ala-D-Ala carboxypeptidase A C-terminal" evidence="16">
    <location>
        <begin position="286"/>
        <end position="377"/>
    </location>
</feature>
<reference evidence="17 18" key="1">
    <citation type="submission" date="2015-10" db="EMBL/GenBank/DDBJ databases">
        <title>Transcriptomic analysis of a linuron degrading triple-species bacterial consortium.</title>
        <authorList>
            <person name="Albers P."/>
        </authorList>
    </citation>
    <scope>NUCLEOTIDE SEQUENCE [LARGE SCALE GENOMIC DNA]</scope>
    <source>
        <strain evidence="17 18">WDL6</strain>
    </source>
</reference>
<organism evidence="17 18">
    <name type="scientific">Hyphomicrobium sulfonivorans</name>
    <dbReference type="NCBI Taxonomy" id="121290"/>
    <lineage>
        <taxon>Bacteria</taxon>
        <taxon>Pseudomonadati</taxon>
        <taxon>Pseudomonadota</taxon>
        <taxon>Alphaproteobacteria</taxon>
        <taxon>Hyphomicrobiales</taxon>
        <taxon>Hyphomicrobiaceae</taxon>
        <taxon>Hyphomicrobium</taxon>
    </lineage>
</organism>
<dbReference type="OrthoDB" id="9795979at2"/>
<dbReference type="InterPro" id="IPR015956">
    <property type="entry name" value="Peniciliin-bd_prot_C_sf"/>
</dbReference>
<dbReference type="STRING" id="121290.APY04_2167"/>
<feature type="active site" description="Acyl-ester intermediate" evidence="13">
    <location>
        <position position="69"/>
    </location>
</feature>
<evidence type="ECO:0000313" key="18">
    <source>
        <dbReference type="Proteomes" id="UP000059074"/>
    </source>
</evidence>
<sequence length="403" mass="43711">MFFLHRRGLRGGLTGTLAVLAALFAILAPQLAMAQGGFKTKAKAALLLDADTGAVYFQHNADQLMPPASISKLVTAAVVFRALKEGRIKLTDEFRMSEHAWRTGGAPSRTSSMFVPINTTATVDDLLKGLIIQSGNDAAICLAEGLSGSEAQFAKSMAEEAKRIGLSKSTFANPSGLYHPDQQMTAREIALLARYLIREYPEYYPIFSQRLFEYSKFKFFNRNPLLALDIGADGLKTGFVRESGYNLVGSAVQGGKRLIVVVMGLATEAERTSEARRLLDWGYRSFAPFTLFEAGETVGSARVWGGESLFVPLTGNGAVRVILPRVPENPRLKAEIVYNGPLKPPVRQGDKVAVLRVITQNNSVNEVPLYAAADVEEGGLVRRGLDSLAYLALGLIPSLKAED</sequence>
<dbReference type="EC" id="3.4.16.4" evidence="4"/>
<dbReference type="InterPro" id="IPR018044">
    <property type="entry name" value="Peptidase_S11"/>
</dbReference>
<comment type="similarity">
    <text evidence="3 15">Belongs to the peptidase S11 family.</text>
</comment>
<comment type="catalytic activity">
    <reaction evidence="12">
        <text>Preferential cleavage: (Ac)2-L-Lys-D-Ala-|-D-Ala. Also transpeptidation of peptidyl-alanyl moieties that are N-acyl substituents of D-alanine.</text>
        <dbReference type="EC" id="3.4.16.4"/>
    </reaction>
</comment>
<dbReference type="Pfam" id="PF00768">
    <property type="entry name" value="Peptidase_S11"/>
    <property type="match status" value="1"/>
</dbReference>
<dbReference type="InterPro" id="IPR001967">
    <property type="entry name" value="Peptidase_S11_N"/>
</dbReference>
<evidence type="ECO:0000256" key="13">
    <source>
        <dbReference type="PIRSR" id="PIRSR618044-1"/>
    </source>
</evidence>
<dbReference type="InterPro" id="IPR037167">
    <property type="entry name" value="Peptidase_S11_C_sf"/>
</dbReference>
<dbReference type="GO" id="GO:0071555">
    <property type="term" value="P:cell wall organization"/>
    <property type="evidence" value="ECO:0007669"/>
    <property type="project" value="UniProtKB-KW"/>
</dbReference>
<evidence type="ECO:0000256" key="12">
    <source>
        <dbReference type="ARBA" id="ARBA00034000"/>
    </source>
</evidence>
<evidence type="ECO:0000256" key="9">
    <source>
        <dbReference type="ARBA" id="ARBA00022960"/>
    </source>
</evidence>
<keyword evidence="11" id="KW-0961">Cell wall biogenesis/degradation</keyword>
<dbReference type="PRINTS" id="PR00725">
    <property type="entry name" value="DADACBPTASE1"/>
</dbReference>
<keyword evidence="6" id="KW-0645">Protease</keyword>
<comment type="caution">
    <text evidence="17">The sequence shown here is derived from an EMBL/GenBank/DDBJ whole genome shotgun (WGS) entry which is preliminary data.</text>
</comment>
<dbReference type="PANTHER" id="PTHR21581">
    <property type="entry name" value="D-ALANYL-D-ALANINE CARBOXYPEPTIDASE"/>
    <property type="match status" value="1"/>
</dbReference>
<dbReference type="InterPro" id="IPR012338">
    <property type="entry name" value="Beta-lactam/transpept-like"/>
</dbReference>
<comment type="function">
    <text evidence="1">Removes C-terminal D-alanyl residues from sugar-peptide cell wall precursors.</text>
</comment>
<dbReference type="RefSeq" id="WP_068462357.1">
    <property type="nucleotide sequence ID" value="NZ_LMTR01000071.1"/>
</dbReference>
<dbReference type="Proteomes" id="UP000059074">
    <property type="component" value="Unassembled WGS sequence"/>
</dbReference>
<evidence type="ECO:0000256" key="15">
    <source>
        <dbReference type="RuleBase" id="RU004016"/>
    </source>
</evidence>
<dbReference type="GO" id="GO:0009252">
    <property type="term" value="P:peptidoglycan biosynthetic process"/>
    <property type="evidence" value="ECO:0007669"/>
    <property type="project" value="UniProtKB-UniPathway"/>
</dbReference>
<evidence type="ECO:0000256" key="4">
    <source>
        <dbReference type="ARBA" id="ARBA00012448"/>
    </source>
</evidence>
<evidence type="ECO:0000256" key="10">
    <source>
        <dbReference type="ARBA" id="ARBA00022984"/>
    </source>
</evidence>
<evidence type="ECO:0000256" key="1">
    <source>
        <dbReference type="ARBA" id="ARBA00003217"/>
    </source>
</evidence>
<dbReference type="GO" id="GO:0008360">
    <property type="term" value="P:regulation of cell shape"/>
    <property type="evidence" value="ECO:0007669"/>
    <property type="project" value="UniProtKB-KW"/>
</dbReference>
<keyword evidence="10" id="KW-0573">Peptidoglycan synthesis</keyword>
<gene>
    <name evidence="17" type="ORF">APY04_2167</name>
</gene>
<evidence type="ECO:0000256" key="8">
    <source>
        <dbReference type="ARBA" id="ARBA00022801"/>
    </source>
</evidence>
<keyword evidence="7" id="KW-0732">Signal</keyword>
<dbReference type="Pfam" id="PF07943">
    <property type="entry name" value="PBP5_C"/>
    <property type="match status" value="1"/>
</dbReference>
<evidence type="ECO:0000256" key="5">
    <source>
        <dbReference type="ARBA" id="ARBA00022645"/>
    </source>
</evidence>
<keyword evidence="18" id="KW-1185">Reference proteome</keyword>
<evidence type="ECO:0000259" key="16">
    <source>
        <dbReference type="SMART" id="SM00936"/>
    </source>
</evidence>
<dbReference type="GO" id="GO:0006508">
    <property type="term" value="P:proteolysis"/>
    <property type="evidence" value="ECO:0007669"/>
    <property type="project" value="UniProtKB-KW"/>
</dbReference>
<dbReference type="PATRIC" id="fig|121290.4.peg.2365"/>